<feature type="compositionally biased region" description="Low complexity" evidence="10">
    <location>
        <begin position="323"/>
        <end position="346"/>
    </location>
</feature>
<dbReference type="GO" id="GO:0003774">
    <property type="term" value="F:cytoskeletal motor activity"/>
    <property type="evidence" value="ECO:0007669"/>
    <property type="project" value="InterPro"/>
</dbReference>
<evidence type="ECO:0000256" key="8">
    <source>
        <dbReference type="ARBA" id="ARBA00023143"/>
    </source>
</evidence>
<dbReference type="AlphaFoldDB" id="A0A5B9EEW2"/>
<evidence type="ECO:0000259" key="13">
    <source>
        <dbReference type="Pfam" id="PF08345"/>
    </source>
</evidence>
<dbReference type="PANTHER" id="PTHR30046:SF0">
    <property type="entry name" value="FLAGELLAR M-RING PROTEIN"/>
    <property type="match status" value="1"/>
</dbReference>
<dbReference type="InterPro" id="IPR045851">
    <property type="entry name" value="AMP-bd_C_sf"/>
</dbReference>
<dbReference type="GO" id="GO:0071973">
    <property type="term" value="P:bacterial-type flagellum-dependent cell motility"/>
    <property type="evidence" value="ECO:0007669"/>
    <property type="project" value="InterPro"/>
</dbReference>
<dbReference type="Proteomes" id="UP000321820">
    <property type="component" value="Chromosome"/>
</dbReference>
<evidence type="ECO:0000256" key="5">
    <source>
        <dbReference type="ARBA" id="ARBA00022692"/>
    </source>
</evidence>
<keyword evidence="14" id="KW-0282">Flagellum</keyword>
<dbReference type="Pfam" id="PF01514">
    <property type="entry name" value="YscJ_FliF"/>
    <property type="match status" value="1"/>
</dbReference>
<feature type="domain" description="Flagellar M-ring N-terminal" evidence="12">
    <location>
        <begin position="65"/>
        <end position="236"/>
    </location>
</feature>
<dbReference type="EMBL" id="CP042806">
    <property type="protein sequence ID" value="QEE29350.1"/>
    <property type="molecule type" value="Genomic_DNA"/>
</dbReference>
<feature type="domain" description="Flagellar M-ring C-terminal" evidence="13">
    <location>
        <begin position="262"/>
        <end position="455"/>
    </location>
</feature>
<dbReference type="InterPro" id="IPR043427">
    <property type="entry name" value="YscJ/FliF"/>
</dbReference>
<dbReference type="Gene3D" id="3.30.300.30">
    <property type="match status" value="1"/>
</dbReference>
<evidence type="ECO:0000256" key="2">
    <source>
        <dbReference type="ARBA" id="ARBA00004651"/>
    </source>
</evidence>
<evidence type="ECO:0000313" key="15">
    <source>
        <dbReference type="Proteomes" id="UP000321820"/>
    </source>
</evidence>
<keyword evidence="7 11" id="KW-0472">Membrane</keyword>
<dbReference type="RefSeq" id="WP_147648543.1">
    <property type="nucleotide sequence ID" value="NZ_CP042806.1"/>
</dbReference>
<feature type="transmembrane region" description="Helical" evidence="11">
    <location>
        <begin position="46"/>
        <end position="64"/>
    </location>
</feature>
<evidence type="ECO:0000259" key="12">
    <source>
        <dbReference type="Pfam" id="PF01514"/>
    </source>
</evidence>
<comment type="function">
    <text evidence="9">The M ring may be actively involved in energy transduction.</text>
</comment>
<dbReference type="GO" id="GO:0009431">
    <property type="term" value="C:bacterial-type flagellum basal body, MS ring"/>
    <property type="evidence" value="ECO:0007669"/>
    <property type="project" value="InterPro"/>
</dbReference>
<dbReference type="GO" id="GO:0005886">
    <property type="term" value="C:plasma membrane"/>
    <property type="evidence" value="ECO:0007669"/>
    <property type="project" value="UniProtKB-SubCell"/>
</dbReference>
<dbReference type="InterPro" id="IPR013556">
    <property type="entry name" value="Flag_M-ring_C"/>
</dbReference>
<dbReference type="PRINTS" id="PR01009">
    <property type="entry name" value="FLGMRINGFLIF"/>
</dbReference>
<organism evidence="14 15">
    <name type="scientific">Terriglobus albidus</name>
    <dbReference type="NCBI Taxonomy" id="1592106"/>
    <lineage>
        <taxon>Bacteria</taxon>
        <taxon>Pseudomonadati</taxon>
        <taxon>Acidobacteriota</taxon>
        <taxon>Terriglobia</taxon>
        <taxon>Terriglobales</taxon>
        <taxon>Acidobacteriaceae</taxon>
        <taxon>Terriglobus</taxon>
    </lineage>
</organism>
<dbReference type="NCBIfam" id="TIGR00206">
    <property type="entry name" value="fliF"/>
    <property type="match status" value="1"/>
</dbReference>
<evidence type="ECO:0000256" key="11">
    <source>
        <dbReference type="SAM" id="Phobius"/>
    </source>
</evidence>
<keyword evidence="15" id="KW-1185">Reference proteome</keyword>
<feature type="region of interest" description="Disordered" evidence="10">
    <location>
        <begin position="1"/>
        <end position="21"/>
    </location>
</feature>
<feature type="region of interest" description="Disordered" evidence="10">
    <location>
        <begin position="318"/>
        <end position="370"/>
    </location>
</feature>
<evidence type="ECO:0000256" key="3">
    <source>
        <dbReference type="ARBA" id="ARBA00007971"/>
    </source>
</evidence>
<evidence type="ECO:0000256" key="1">
    <source>
        <dbReference type="ARBA" id="ARBA00004117"/>
    </source>
</evidence>
<keyword evidence="14" id="KW-0966">Cell projection</keyword>
<reference evidence="14 15" key="1">
    <citation type="submission" date="2019-08" db="EMBL/GenBank/DDBJ databases">
        <title>Complete genome sequence of Terriglobus albidus strain ORNL.</title>
        <authorList>
            <person name="Podar M."/>
        </authorList>
    </citation>
    <scope>NUCLEOTIDE SEQUENCE [LARGE SCALE GENOMIC DNA]</scope>
    <source>
        <strain evidence="14 15">ORNL</strain>
    </source>
</reference>
<dbReference type="OrthoDB" id="9807026at2"/>
<keyword evidence="6 11" id="KW-1133">Transmembrane helix</keyword>
<gene>
    <name evidence="14" type="primary">fliF</name>
    <name evidence="14" type="ORF">FTW19_15930</name>
</gene>
<dbReference type="PIRSF" id="PIRSF004862">
    <property type="entry name" value="FliF"/>
    <property type="match status" value="1"/>
</dbReference>
<sequence length="604" mass="64730">MPDQKTELQKTGSTPGLSDGAAPWQRLVSNVGGRWNALPKAQRSRLMLASAIVLAVVAALSWYGSRTEWKMLFSGLDPKDVQAVSQELSAAGINAKISSDGSEVLVPEELLDKARMEVASKGMPQSGRMGFEIFDKPNWVGSEFDEKVNYQRALEGELEHTIGTLGSVRSARVHLAMAKQGLFSAEDHPAKATVVLKLRRSTMAQGEAESIRNLVAGAVENLQPDQVNLVDADGHVNMSAPTQSAQQTDAVHQMEQQLISMLEPVAGRDNVHATVHAEYEQGTEEKTDEVYDPALSATVSMQRTEQVQGSQRVAAGVPGTQSNAAGGPAAAGANGAANQQANGQGNVPPLMQNGNLPVYPQGGSGTSNNAREESANYAVTRHLSHMQEGPGRLKRLTVAVLVNDRPQLEGAGKDMHTVWHARSSEEMRRLEQLAQASTGFDPKRGDQLVLENISFQTNSAEVPLTPLQRVTEQTQELIRTPGVVRTAGVVAMGLLLVMFVLRPMVKQTAALMQEPEPPALMAQQTPALAAAGAGAAAGVLPITEPASLLTEGSPDTPVLGASNGLKTENSEEQMIFEQVKKQIRTEPKQSTRLLEHWIATDMDE</sequence>
<protein>
    <recommendedName>
        <fullName evidence="9">Flagellar M-ring protein</fullName>
    </recommendedName>
</protein>
<dbReference type="KEGG" id="talb:FTW19_15930"/>
<dbReference type="InterPro" id="IPR006182">
    <property type="entry name" value="FliF_N_dom"/>
</dbReference>
<proteinExistence type="inferred from homology"/>
<keyword evidence="5 11" id="KW-0812">Transmembrane</keyword>
<keyword evidence="14" id="KW-0969">Cilium</keyword>
<name>A0A5B9EEW2_9BACT</name>
<keyword evidence="4" id="KW-1003">Cell membrane</keyword>
<evidence type="ECO:0000313" key="14">
    <source>
        <dbReference type="EMBL" id="QEE29350.1"/>
    </source>
</evidence>
<comment type="similarity">
    <text evidence="3 9">Belongs to the FliF family.</text>
</comment>
<dbReference type="PANTHER" id="PTHR30046">
    <property type="entry name" value="FLAGELLAR M-RING PROTEIN"/>
    <property type="match status" value="1"/>
</dbReference>
<evidence type="ECO:0000256" key="7">
    <source>
        <dbReference type="ARBA" id="ARBA00023136"/>
    </source>
</evidence>
<dbReference type="InterPro" id="IPR000067">
    <property type="entry name" value="FlgMring_FliF"/>
</dbReference>
<dbReference type="Pfam" id="PF08345">
    <property type="entry name" value="YscJ_FliF_C"/>
    <property type="match status" value="1"/>
</dbReference>
<evidence type="ECO:0000256" key="9">
    <source>
        <dbReference type="PIRNR" id="PIRNR004862"/>
    </source>
</evidence>
<evidence type="ECO:0000256" key="6">
    <source>
        <dbReference type="ARBA" id="ARBA00022989"/>
    </source>
</evidence>
<evidence type="ECO:0000256" key="10">
    <source>
        <dbReference type="SAM" id="MobiDB-lite"/>
    </source>
</evidence>
<comment type="subcellular location">
    <subcellularLocation>
        <location evidence="1 9">Bacterial flagellum basal body</location>
    </subcellularLocation>
    <subcellularLocation>
        <location evidence="2">Cell membrane</location>
        <topology evidence="2">Multi-pass membrane protein</topology>
    </subcellularLocation>
</comment>
<accession>A0A5B9EEW2</accession>
<evidence type="ECO:0000256" key="4">
    <source>
        <dbReference type="ARBA" id="ARBA00022475"/>
    </source>
</evidence>
<keyword evidence="8 9" id="KW-0975">Bacterial flagellum</keyword>